<keyword evidence="2" id="KW-1185">Reference proteome</keyword>
<protein>
    <submittedName>
        <fullName evidence="1">Uncharacterized protein</fullName>
    </submittedName>
</protein>
<reference evidence="2" key="1">
    <citation type="journal article" date="2014" name="Genome Announc.">
        <title>Draft genome sequence of Weissella oryzae SG25T, isolated from fermented rice grains.</title>
        <authorList>
            <person name="Tanizawa Y."/>
            <person name="Fujisawa T."/>
            <person name="Mochizuki T."/>
            <person name="Kaminuma E."/>
            <person name="Suzuki Y."/>
            <person name="Nakamura Y."/>
            <person name="Tohno M."/>
        </authorList>
    </citation>
    <scope>NUCLEOTIDE SEQUENCE [LARGE SCALE GENOMIC DNA]</scope>
    <source>
        <strain evidence="2">DSM 25784 / JCM 18191 / LMG 30913 / SG25</strain>
    </source>
</reference>
<name>A0A069CVA8_WEIOS</name>
<gene>
    <name evidence="1" type="ORF">WOSG25_071450</name>
</gene>
<evidence type="ECO:0000313" key="1">
    <source>
        <dbReference type="EMBL" id="GAK31168.1"/>
    </source>
</evidence>
<dbReference type="AlphaFoldDB" id="A0A069CVA8"/>
<proteinExistence type="predicted"/>
<dbReference type="EMBL" id="DF820490">
    <property type="protein sequence ID" value="GAK31168.1"/>
    <property type="molecule type" value="Genomic_DNA"/>
</dbReference>
<dbReference type="Proteomes" id="UP000030643">
    <property type="component" value="Unassembled WGS sequence"/>
</dbReference>
<organism evidence="1 2">
    <name type="scientific">Weissella oryzae (strain DSM 25784 / JCM 18191 / LMG 30913 / SG25)</name>
    <dbReference type="NCBI Taxonomy" id="1329250"/>
    <lineage>
        <taxon>Bacteria</taxon>
        <taxon>Bacillati</taxon>
        <taxon>Bacillota</taxon>
        <taxon>Bacilli</taxon>
        <taxon>Lactobacillales</taxon>
        <taxon>Lactobacillaceae</taxon>
        <taxon>Weissella</taxon>
    </lineage>
</organism>
<evidence type="ECO:0000313" key="2">
    <source>
        <dbReference type="Proteomes" id="UP000030643"/>
    </source>
</evidence>
<sequence length="54" mass="6256">MKVPGGYGRVLYVHNVEDGGNKNHWLRALSEEKNVLLDIDMVWVLRILRILLIV</sequence>
<accession>A0A069CVA8</accession>